<dbReference type="RefSeq" id="WP_153863079.1">
    <property type="nucleotide sequence ID" value="NZ_WJQS01000002.1"/>
</dbReference>
<comment type="caution">
    <text evidence="1">The sequence shown here is derived from an EMBL/GenBank/DDBJ whole genome shotgun (WGS) entry which is preliminary data.</text>
</comment>
<evidence type="ECO:0000313" key="2">
    <source>
        <dbReference type="Proteomes" id="UP000430975"/>
    </source>
</evidence>
<protein>
    <submittedName>
        <fullName evidence="1">DUF1697 domain-containing protein</fullName>
    </submittedName>
</protein>
<dbReference type="Gene3D" id="3.30.70.1260">
    <property type="entry name" value="bacterial protein sp0830 like"/>
    <property type="match status" value="1"/>
</dbReference>
<name>A0A6I2GGK0_9LACT</name>
<dbReference type="InterPro" id="IPR012545">
    <property type="entry name" value="DUF1697"/>
</dbReference>
<dbReference type="SUPFAM" id="SSF160379">
    <property type="entry name" value="SP0830-like"/>
    <property type="match status" value="1"/>
</dbReference>
<dbReference type="Pfam" id="PF08002">
    <property type="entry name" value="DUF1697"/>
    <property type="match status" value="1"/>
</dbReference>
<dbReference type="Proteomes" id="UP000430975">
    <property type="component" value="Unassembled WGS sequence"/>
</dbReference>
<gene>
    <name evidence="1" type="ORF">GIY09_01855</name>
</gene>
<sequence length="177" mass="21063">MGYILLLRAINVGGRNRVVMAELKQQLADLGFTQVISYINSGNLIFNSTLDRHQTRHTIQNMFQDFYDFELPFALISVTDFRQEYENLPDWWFLDNFYRQNILFFLPAYFDTKPFELMEPAGERIHFGNLAVYWAVLDEMTYKRSSYVKITGDAFYKQVTIRNLNTLKKLYELSENY</sequence>
<evidence type="ECO:0000313" key="1">
    <source>
        <dbReference type="EMBL" id="MRI84641.1"/>
    </source>
</evidence>
<proteinExistence type="predicted"/>
<dbReference type="PANTHER" id="PTHR36439">
    <property type="entry name" value="BLL4334 PROTEIN"/>
    <property type="match status" value="1"/>
</dbReference>
<keyword evidence="2" id="KW-1185">Reference proteome</keyword>
<organism evidence="1 2">
    <name type="scientific">Fundicoccus ignavus</name>
    <dbReference type="NCBI Taxonomy" id="2664442"/>
    <lineage>
        <taxon>Bacteria</taxon>
        <taxon>Bacillati</taxon>
        <taxon>Bacillota</taxon>
        <taxon>Bacilli</taxon>
        <taxon>Lactobacillales</taxon>
        <taxon>Aerococcaceae</taxon>
        <taxon>Fundicoccus</taxon>
    </lineage>
</organism>
<dbReference type="PANTHER" id="PTHR36439:SF1">
    <property type="entry name" value="DUF1697 DOMAIN-CONTAINING PROTEIN"/>
    <property type="match status" value="1"/>
</dbReference>
<dbReference type="AlphaFoldDB" id="A0A6I2GGK0"/>
<dbReference type="PIRSF" id="PIRSF008502">
    <property type="entry name" value="UCP008502"/>
    <property type="match status" value="1"/>
</dbReference>
<reference evidence="1 2" key="1">
    <citation type="submission" date="2019-11" db="EMBL/GenBank/DDBJ databases">
        <title>Characterisation of Fundicoccus ignavus gen. nov. sp. nov., a novel genus of the family Aerococcaceae isolated from bulk tank milk.</title>
        <authorList>
            <person name="Siebert A."/>
            <person name="Huptas C."/>
            <person name="Wenning M."/>
            <person name="Scherer S."/>
            <person name="Doll E.V."/>
        </authorList>
    </citation>
    <scope>NUCLEOTIDE SEQUENCE [LARGE SCALE GENOMIC DNA]</scope>
    <source>
        <strain evidence="1 2">WS4759</strain>
    </source>
</reference>
<dbReference type="EMBL" id="WJQS01000002">
    <property type="protein sequence ID" value="MRI84641.1"/>
    <property type="molecule type" value="Genomic_DNA"/>
</dbReference>
<dbReference type="Gene3D" id="3.30.70.1280">
    <property type="entry name" value="SP0830-like domains"/>
    <property type="match status" value="1"/>
</dbReference>
<accession>A0A6I2GGK0</accession>